<organism evidence="5 6">
    <name type="scientific">Linnemannia hyalina</name>
    <dbReference type="NCBI Taxonomy" id="64524"/>
    <lineage>
        <taxon>Eukaryota</taxon>
        <taxon>Fungi</taxon>
        <taxon>Fungi incertae sedis</taxon>
        <taxon>Mucoromycota</taxon>
        <taxon>Mortierellomycotina</taxon>
        <taxon>Mortierellomycetes</taxon>
        <taxon>Mortierellales</taxon>
        <taxon>Mortierellaceae</taxon>
        <taxon>Linnemannia</taxon>
    </lineage>
</organism>
<feature type="domain" description="Crinkler effector protein N-terminal" evidence="4">
    <location>
        <begin position="6"/>
        <end position="105"/>
    </location>
</feature>
<dbReference type="AlphaFoldDB" id="A0A9P8BML4"/>
<protein>
    <recommendedName>
        <fullName evidence="4">Crinkler effector protein N-terminal domain-containing protein</fullName>
    </recommendedName>
</protein>
<comment type="caution">
    <text evidence="5">The sequence shown here is derived from an EMBL/GenBank/DDBJ whole genome shotgun (WGS) entry which is preliminary data.</text>
</comment>
<evidence type="ECO:0000313" key="5">
    <source>
        <dbReference type="EMBL" id="KAG9060866.1"/>
    </source>
</evidence>
<evidence type="ECO:0000259" key="4">
    <source>
        <dbReference type="Pfam" id="PF20147"/>
    </source>
</evidence>
<gene>
    <name evidence="5" type="ORF">KI688_007935</name>
</gene>
<evidence type="ECO:0000313" key="6">
    <source>
        <dbReference type="Proteomes" id="UP000707451"/>
    </source>
</evidence>
<evidence type="ECO:0000256" key="2">
    <source>
        <dbReference type="ARBA" id="ARBA00004613"/>
    </source>
</evidence>
<dbReference type="GO" id="GO:0043657">
    <property type="term" value="C:host cell"/>
    <property type="evidence" value="ECO:0007669"/>
    <property type="project" value="UniProtKB-SubCell"/>
</dbReference>
<evidence type="ECO:0000256" key="3">
    <source>
        <dbReference type="ARBA" id="ARBA00022525"/>
    </source>
</evidence>
<reference evidence="5" key="1">
    <citation type="submission" date="2021-06" db="EMBL/GenBank/DDBJ databases">
        <title>Genome Sequence of Mortierella hyaline Strain SCG-10, a Cold-Adapted, Nitrate-Reducing Fungus Isolated from Soil in Minnesota, USA.</title>
        <authorList>
            <person name="Aldossari N."/>
        </authorList>
    </citation>
    <scope>NUCLEOTIDE SEQUENCE</scope>
    <source>
        <strain evidence="5">SCG-10</strain>
    </source>
</reference>
<dbReference type="EMBL" id="JAHRHY010000029">
    <property type="protein sequence ID" value="KAG9060866.1"/>
    <property type="molecule type" value="Genomic_DNA"/>
</dbReference>
<comment type="subcellular location">
    <subcellularLocation>
        <location evidence="1">Host cell</location>
    </subcellularLocation>
    <subcellularLocation>
        <location evidence="2">Secreted</location>
    </subcellularLocation>
</comment>
<dbReference type="GO" id="GO:0005576">
    <property type="term" value="C:extracellular region"/>
    <property type="evidence" value="ECO:0007669"/>
    <property type="project" value="UniProtKB-SubCell"/>
</dbReference>
<keyword evidence="6" id="KW-1185">Reference proteome</keyword>
<keyword evidence="3" id="KW-0964">Secreted</keyword>
<dbReference type="OrthoDB" id="2393824at2759"/>
<sequence>MTDNHLTLFCLVDGEATSNAFPAEIESITTIGDLKKLIKAEQSPDFDDNVANKLTLWRVFIPEVKQSSTITVDALDDKTELDKPRTPLSELFREIPEDNTYVIVQRPPLGHLHADIKNTTDKFFAPGPIANFLDAFVKGEGALPITSGAIHGLPRAWRRGFGKAPETETRPSLLFMDLLDPSTPDSESRNLSAGSILDMVKEYNRYHILQCSASLTRAVIKLLSQHWGFYFSAADDDWGSDMMTLYGSVRDHLKDLQASYTVVDLKANNAYARKITLLLFLSWLLVFKHCLSVLGDSETFASARWALLQVCPHVLFRDIFNALFLKLLDLQHHGLNPLSLLIRNVYEDAKGLLVERGCLPKIKDDTRLLVINDEAQFLGDQFNGSFQSKSSSEDSLRPLLSLILHAFRDIGQHQLTLVTCGTGLSINTLFWVQSSGSGLKDSSTNLECFEFPGWIGLESIKAYVSRVRRCLLNDESRRVLGESLPQDALDMLFDKFVDRYRPAIVPEKIVEHSEHGSWKAPIEGTEDKLVAWEHRTIKGNLCRELDHLDQKHKDARHDKSAVENYFTATDPGFQTALKELMDRTDAAAQGNIFGRYMMTVFSETFKSRRLSD</sequence>
<dbReference type="Proteomes" id="UP000707451">
    <property type="component" value="Unassembled WGS sequence"/>
</dbReference>
<dbReference type="Pfam" id="PF20147">
    <property type="entry name" value="Crinkler"/>
    <property type="match status" value="1"/>
</dbReference>
<dbReference type="InterPro" id="IPR045379">
    <property type="entry name" value="Crinkler_N"/>
</dbReference>
<name>A0A9P8BML4_9FUNG</name>
<accession>A0A9P8BML4</accession>
<evidence type="ECO:0000256" key="1">
    <source>
        <dbReference type="ARBA" id="ARBA00004340"/>
    </source>
</evidence>
<proteinExistence type="predicted"/>